<evidence type="ECO:0000256" key="1">
    <source>
        <dbReference type="SAM" id="Phobius"/>
    </source>
</evidence>
<keyword evidence="3" id="KW-1185">Reference proteome</keyword>
<feature type="transmembrane region" description="Helical" evidence="1">
    <location>
        <begin position="74"/>
        <end position="93"/>
    </location>
</feature>
<feature type="transmembrane region" description="Helical" evidence="1">
    <location>
        <begin position="188"/>
        <end position="208"/>
    </location>
</feature>
<feature type="transmembrane region" description="Helical" evidence="1">
    <location>
        <begin position="153"/>
        <end position="176"/>
    </location>
</feature>
<accession>A0ABU3BYD1</accession>
<dbReference type="RefSeq" id="WP_311652011.1">
    <property type="nucleotide sequence ID" value="NZ_JAVRIB010000004.1"/>
</dbReference>
<feature type="transmembrane region" description="Helical" evidence="1">
    <location>
        <begin position="6"/>
        <end position="28"/>
    </location>
</feature>
<gene>
    <name evidence="2" type="ORF">RM532_04705</name>
</gene>
<keyword evidence="1" id="KW-0472">Membrane</keyword>
<feature type="transmembrane region" description="Helical" evidence="1">
    <location>
        <begin position="40"/>
        <end position="62"/>
    </location>
</feature>
<organism evidence="2 3">
    <name type="scientific">Spectribacter hydrogenoxidans</name>
    <dbReference type="NCBI Taxonomy" id="3075608"/>
    <lineage>
        <taxon>Bacteria</taxon>
        <taxon>Pseudomonadati</taxon>
        <taxon>Pseudomonadota</taxon>
        <taxon>Gammaproteobacteria</taxon>
        <taxon>Salinisphaerales</taxon>
        <taxon>Salinisphaeraceae</taxon>
        <taxon>Spectribacter</taxon>
    </lineage>
</organism>
<evidence type="ECO:0000313" key="3">
    <source>
        <dbReference type="Proteomes" id="UP001251857"/>
    </source>
</evidence>
<dbReference type="EMBL" id="JAVRIB010000004">
    <property type="protein sequence ID" value="MDT0634250.1"/>
    <property type="molecule type" value="Genomic_DNA"/>
</dbReference>
<sequence length="209" mass="22062">MDAHWAWVAAIGLGLFHGLNPGMGWLFAVSNGLQAGRGGAVWRALWPIGGGHLLAMAAVLVPVALLDRALPHDAVLQLGAALLLIGFGLYKLWMPRHPRALARVGPRRLTLWSFLMATAHGAGLMLVPAFLGLGHAGHHADHAAMLPAGVSAAVLMVAVHTLAMILAAGLVAWLVYRYLGLRLLRSAWLNTDYLWAVALIIVGGAALVV</sequence>
<protein>
    <recommendedName>
        <fullName evidence="4">Arginine/ornithine antiporter ArcD</fullName>
    </recommendedName>
</protein>
<comment type="caution">
    <text evidence="2">The sequence shown here is derived from an EMBL/GenBank/DDBJ whole genome shotgun (WGS) entry which is preliminary data.</text>
</comment>
<proteinExistence type="predicted"/>
<name>A0ABU3BYD1_9GAMM</name>
<keyword evidence="1" id="KW-1133">Transmembrane helix</keyword>
<evidence type="ECO:0000313" key="2">
    <source>
        <dbReference type="EMBL" id="MDT0634250.1"/>
    </source>
</evidence>
<feature type="transmembrane region" description="Helical" evidence="1">
    <location>
        <begin position="114"/>
        <end position="133"/>
    </location>
</feature>
<evidence type="ECO:0008006" key="4">
    <source>
        <dbReference type="Google" id="ProtNLM"/>
    </source>
</evidence>
<dbReference type="Proteomes" id="UP001251857">
    <property type="component" value="Unassembled WGS sequence"/>
</dbReference>
<reference evidence="2 3" key="1">
    <citation type="submission" date="2023-09" db="EMBL/GenBank/DDBJ databases">
        <authorList>
            <person name="Rey-Velasco X."/>
        </authorList>
    </citation>
    <scope>NUCLEOTIDE SEQUENCE [LARGE SCALE GENOMIC DNA]</scope>
    <source>
        <strain evidence="2 3">W335</strain>
    </source>
</reference>
<keyword evidence="1" id="KW-0812">Transmembrane</keyword>